<sequence length="196" mass="20282">MRRPGLSVARLALLLALAAAPGSAAPAPDDLARPAEVPAFPDNVPLSSPAAEHLVTSPLPAHRNAARQGTPAGIAWDPLGHALVAGEAFVQGSAAAAAVGGKRRLAPESTIHLQAPLKVVEGEASEGDEQAEDHGQEDDEGDGDGGDWDEGDGDGVEGDMLSEEGWLRRRSATPEELRGTRLPGRTCGRYNGLNLR</sequence>
<feature type="chain" id="PRO_5043966377" evidence="2">
    <location>
        <begin position="25"/>
        <end position="196"/>
    </location>
</feature>
<evidence type="ECO:0000256" key="2">
    <source>
        <dbReference type="SAM" id="SignalP"/>
    </source>
</evidence>
<keyword evidence="4" id="KW-1185">Reference proteome</keyword>
<comment type="caution">
    <text evidence="3">The sequence shown here is derived from an EMBL/GenBank/DDBJ whole genome shotgun (WGS) entry which is preliminary data.</text>
</comment>
<name>A0AAV5GKV8_9BASI</name>
<feature type="signal peptide" evidence="2">
    <location>
        <begin position="1"/>
        <end position="24"/>
    </location>
</feature>
<evidence type="ECO:0000256" key="1">
    <source>
        <dbReference type="SAM" id="MobiDB-lite"/>
    </source>
</evidence>
<evidence type="ECO:0000313" key="4">
    <source>
        <dbReference type="Proteomes" id="UP001342314"/>
    </source>
</evidence>
<dbReference type="AlphaFoldDB" id="A0AAV5GKV8"/>
<evidence type="ECO:0000313" key="3">
    <source>
        <dbReference type="EMBL" id="GJN89303.1"/>
    </source>
</evidence>
<accession>A0AAV5GKV8</accession>
<proteinExistence type="predicted"/>
<organism evidence="3 4">
    <name type="scientific">Rhodotorula paludigena</name>
    <dbReference type="NCBI Taxonomy" id="86838"/>
    <lineage>
        <taxon>Eukaryota</taxon>
        <taxon>Fungi</taxon>
        <taxon>Dikarya</taxon>
        <taxon>Basidiomycota</taxon>
        <taxon>Pucciniomycotina</taxon>
        <taxon>Microbotryomycetes</taxon>
        <taxon>Sporidiobolales</taxon>
        <taxon>Sporidiobolaceae</taxon>
        <taxon>Rhodotorula</taxon>
    </lineage>
</organism>
<gene>
    <name evidence="3" type="ORF">Rhopal_002283-T1</name>
</gene>
<reference evidence="3 4" key="1">
    <citation type="submission" date="2021-12" db="EMBL/GenBank/DDBJ databases">
        <title>High titer production of polyol ester of fatty acids by Rhodotorula paludigena BS15 towards product separation-free biomass refinery.</title>
        <authorList>
            <person name="Mano J."/>
            <person name="Ono H."/>
            <person name="Tanaka T."/>
            <person name="Naito K."/>
            <person name="Sushida H."/>
            <person name="Ike M."/>
            <person name="Tokuyasu K."/>
            <person name="Kitaoka M."/>
        </authorList>
    </citation>
    <scope>NUCLEOTIDE SEQUENCE [LARGE SCALE GENOMIC DNA]</scope>
    <source>
        <strain evidence="3 4">BS15</strain>
    </source>
</reference>
<feature type="region of interest" description="Disordered" evidence="1">
    <location>
        <begin position="23"/>
        <end position="66"/>
    </location>
</feature>
<keyword evidence="2" id="KW-0732">Signal</keyword>
<feature type="compositionally biased region" description="Acidic residues" evidence="1">
    <location>
        <begin position="123"/>
        <end position="162"/>
    </location>
</feature>
<dbReference type="Proteomes" id="UP001342314">
    <property type="component" value="Unassembled WGS sequence"/>
</dbReference>
<feature type="region of interest" description="Disordered" evidence="1">
    <location>
        <begin position="122"/>
        <end position="196"/>
    </location>
</feature>
<protein>
    <submittedName>
        <fullName evidence="3">Uncharacterized protein</fullName>
    </submittedName>
</protein>
<dbReference type="EMBL" id="BQKY01000004">
    <property type="protein sequence ID" value="GJN89303.1"/>
    <property type="molecule type" value="Genomic_DNA"/>
</dbReference>